<evidence type="ECO:0000313" key="2">
    <source>
        <dbReference type="EMBL" id="TSJ45051.1"/>
    </source>
</evidence>
<name>A0A556MYT3_9FLAO</name>
<keyword evidence="3" id="KW-1185">Reference proteome</keyword>
<protein>
    <submittedName>
        <fullName evidence="2">DUF481 domain-containing protein</fullName>
    </submittedName>
</protein>
<dbReference type="RefSeq" id="WP_144333170.1">
    <property type="nucleotide sequence ID" value="NZ_VLPL01000004.1"/>
</dbReference>
<proteinExistence type="predicted"/>
<comment type="caution">
    <text evidence="2">The sequence shown here is derived from an EMBL/GenBank/DDBJ whole genome shotgun (WGS) entry which is preliminary data.</text>
</comment>
<evidence type="ECO:0000313" key="3">
    <source>
        <dbReference type="Proteomes" id="UP000316008"/>
    </source>
</evidence>
<feature type="chain" id="PRO_5021712106" evidence="1">
    <location>
        <begin position="20"/>
        <end position="253"/>
    </location>
</feature>
<organism evidence="2 3">
    <name type="scientific">Fluviicola chungangensis</name>
    <dbReference type="NCBI Taxonomy" id="2597671"/>
    <lineage>
        <taxon>Bacteria</taxon>
        <taxon>Pseudomonadati</taxon>
        <taxon>Bacteroidota</taxon>
        <taxon>Flavobacteriia</taxon>
        <taxon>Flavobacteriales</taxon>
        <taxon>Crocinitomicaceae</taxon>
        <taxon>Fluviicola</taxon>
    </lineage>
</organism>
<dbReference type="AlphaFoldDB" id="A0A556MYT3"/>
<reference evidence="2 3" key="1">
    <citation type="submission" date="2019-07" db="EMBL/GenBank/DDBJ databases">
        <authorList>
            <person name="Huq M.A."/>
        </authorList>
    </citation>
    <scope>NUCLEOTIDE SEQUENCE [LARGE SCALE GENOMIC DNA]</scope>
    <source>
        <strain evidence="2 3">MAH-3</strain>
    </source>
</reference>
<evidence type="ECO:0000256" key="1">
    <source>
        <dbReference type="SAM" id="SignalP"/>
    </source>
</evidence>
<keyword evidence="1" id="KW-0732">Signal</keyword>
<sequence length="253" mass="29698">MKFPVLFCFLISGVLQLHAQIVNIENRRIYEDTSGWSGALDAGFAVTQNSPDILYSGNFRPRVQYKTRKNHFLLITDLNYTASNKTTYANSGMAHFRYARRIKNSPWKWEAYTQVQYNQLLNQRVRYLIGTGPRWKFIDTNNVRFFAGTSAFWEYEELTEDGIIHDNMRWSNYLSWFIRTGSGFSFSGTTYYQPRWDRFSDFRFSGQYSISQAITKRLDMRIEFNIYYDSAPPTNVRKTVFSSSAGIHLRLGE</sequence>
<dbReference type="OrthoDB" id="5333575at2"/>
<dbReference type="InterPro" id="IPR007433">
    <property type="entry name" value="DUF481"/>
</dbReference>
<dbReference type="Proteomes" id="UP000316008">
    <property type="component" value="Unassembled WGS sequence"/>
</dbReference>
<accession>A0A556MYT3</accession>
<dbReference type="Pfam" id="PF04338">
    <property type="entry name" value="DUF481"/>
    <property type="match status" value="1"/>
</dbReference>
<feature type="signal peptide" evidence="1">
    <location>
        <begin position="1"/>
        <end position="19"/>
    </location>
</feature>
<gene>
    <name evidence="2" type="ORF">FO442_10685</name>
</gene>
<dbReference type="EMBL" id="VLPL01000004">
    <property type="protein sequence ID" value="TSJ45051.1"/>
    <property type="molecule type" value="Genomic_DNA"/>
</dbReference>